<dbReference type="PANTHER" id="PTHR45436:SF5">
    <property type="entry name" value="SENSOR HISTIDINE KINASE TRCS"/>
    <property type="match status" value="1"/>
</dbReference>
<dbReference type="EMBL" id="VFPQ01000001">
    <property type="protein sequence ID" value="TQM77700.1"/>
    <property type="molecule type" value="Genomic_DNA"/>
</dbReference>
<organism evidence="15 16">
    <name type="scientific">Thermopolyspora flexuosa</name>
    <dbReference type="NCBI Taxonomy" id="103836"/>
    <lineage>
        <taxon>Bacteria</taxon>
        <taxon>Bacillati</taxon>
        <taxon>Actinomycetota</taxon>
        <taxon>Actinomycetes</taxon>
        <taxon>Streptosporangiales</taxon>
        <taxon>Streptosporangiaceae</taxon>
        <taxon>Thermopolyspora</taxon>
    </lineage>
</organism>
<dbReference type="CDD" id="cd06225">
    <property type="entry name" value="HAMP"/>
    <property type="match status" value="1"/>
</dbReference>
<keyword evidence="5" id="KW-0808">Transferase</keyword>
<dbReference type="PANTHER" id="PTHR45436">
    <property type="entry name" value="SENSOR HISTIDINE KINASE YKOH"/>
    <property type="match status" value="1"/>
</dbReference>
<comment type="catalytic activity">
    <reaction evidence="1">
        <text>ATP + protein L-histidine = ADP + protein N-phospho-L-histidine.</text>
        <dbReference type="EC" id="2.7.13.3"/>
    </reaction>
</comment>
<dbReference type="AlphaFoldDB" id="A0A543J4E1"/>
<evidence type="ECO:0000259" key="13">
    <source>
        <dbReference type="PROSITE" id="PS50109"/>
    </source>
</evidence>
<dbReference type="InterPro" id="IPR036097">
    <property type="entry name" value="HisK_dim/P_sf"/>
</dbReference>
<reference evidence="15 16" key="1">
    <citation type="submission" date="2019-06" db="EMBL/GenBank/DDBJ databases">
        <title>Sequencing the genomes of 1000 actinobacteria strains.</title>
        <authorList>
            <person name="Klenk H.-P."/>
        </authorList>
    </citation>
    <scope>NUCLEOTIDE SEQUENCE [LARGE SCALE GENOMIC DNA]</scope>
    <source>
        <strain evidence="15 16">DSM 43186</strain>
    </source>
</reference>
<feature type="coiled-coil region" evidence="11">
    <location>
        <begin position="189"/>
        <end position="216"/>
    </location>
</feature>
<evidence type="ECO:0000313" key="15">
    <source>
        <dbReference type="EMBL" id="TQM77700.1"/>
    </source>
</evidence>
<dbReference type="Gene3D" id="1.10.287.130">
    <property type="match status" value="1"/>
</dbReference>
<dbReference type="InterPro" id="IPR003660">
    <property type="entry name" value="HAMP_dom"/>
</dbReference>
<sequence length="443" mass="46687">MTGRHRRAARGGAMRATAAPFVPAPVAGAAAALVRLPARALRGLAAAVRRAVPSPLRAAASRVAGLVAAAGRVIALPLAVRLALSHIAVLLVALVTVSIAIDVITNRDLLGAFGRLDSAMALFTSLLLQKAGAEVMWPALTFGLVAALTMALVFSRFLLRPLRQVSAATHRLAQGHYDDVLEVPREPGLATLVEDVNRLAAALADIERRRARLISEIAHEMRTPLTILRGQIEGMADGIFAPDEAMFASLADDLNRLQRLVDDLSNLSRAEEGAFDLQCSRVDVTELARRTAEWLRPQFDDARIRLVAVPGPPVAAWIDPGRIRQVLVNLLGNALAACDPGGRVEIAVRPVGGPHPHVEIRVTDDGVGIAAADLDRIFTRFERVEHPGRPARAGGSGIGLTIARGIARAHGGDIVASSPGPGLGATFTVWLPLEAVRQAGAAG</sequence>
<evidence type="ECO:0000313" key="16">
    <source>
        <dbReference type="Proteomes" id="UP000319213"/>
    </source>
</evidence>
<dbReference type="Gene3D" id="6.10.340.10">
    <property type="match status" value="1"/>
</dbReference>
<evidence type="ECO:0000256" key="12">
    <source>
        <dbReference type="SAM" id="Phobius"/>
    </source>
</evidence>
<comment type="subcellular location">
    <subcellularLocation>
        <location evidence="2">Cell membrane</location>
    </subcellularLocation>
</comment>
<name>A0A543J4E1_9ACTN</name>
<dbReference type="GO" id="GO:0005886">
    <property type="term" value="C:plasma membrane"/>
    <property type="evidence" value="ECO:0007669"/>
    <property type="project" value="UniProtKB-SubCell"/>
</dbReference>
<evidence type="ECO:0000256" key="6">
    <source>
        <dbReference type="ARBA" id="ARBA00022692"/>
    </source>
</evidence>
<dbReference type="RefSeq" id="WP_211350355.1">
    <property type="nucleotide sequence ID" value="NZ_BMPV01000002.1"/>
</dbReference>
<keyword evidence="8 12" id="KW-1133">Transmembrane helix</keyword>
<dbReference type="Gene3D" id="3.30.565.10">
    <property type="entry name" value="Histidine kinase-like ATPase, C-terminal domain"/>
    <property type="match status" value="1"/>
</dbReference>
<evidence type="ECO:0000256" key="1">
    <source>
        <dbReference type="ARBA" id="ARBA00000085"/>
    </source>
</evidence>
<dbReference type="PRINTS" id="PR00344">
    <property type="entry name" value="BCTRLSENSOR"/>
</dbReference>
<evidence type="ECO:0000259" key="14">
    <source>
        <dbReference type="PROSITE" id="PS50885"/>
    </source>
</evidence>
<dbReference type="InterPro" id="IPR005467">
    <property type="entry name" value="His_kinase_dom"/>
</dbReference>
<dbReference type="Pfam" id="PF00512">
    <property type="entry name" value="HisKA"/>
    <property type="match status" value="1"/>
</dbReference>
<protein>
    <recommendedName>
        <fullName evidence="3">histidine kinase</fullName>
        <ecNumber evidence="3">2.7.13.3</ecNumber>
    </recommendedName>
</protein>
<keyword evidence="6 12" id="KW-0812">Transmembrane</keyword>
<dbReference type="SMART" id="SM00304">
    <property type="entry name" value="HAMP"/>
    <property type="match status" value="1"/>
</dbReference>
<keyword evidence="7 15" id="KW-0418">Kinase</keyword>
<keyword evidence="10 12" id="KW-0472">Membrane</keyword>
<dbReference type="SMART" id="SM00387">
    <property type="entry name" value="HATPase_c"/>
    <property type="match status" value="1"/>
</dbReference>
<keyword evidence="16" id="KW-1185">Reference proteome</keyword>
<accession>A0A543J4E1</accession>
<dbReference type="CDD" id="cd00075">
    <property type="entry name" value="HATPase"/>
    <property type="match status" value="1"/>
</dbReference>
<feature type="transmembrane region" description="Helical" evidence="12">
    <location>
        <begin position="86"/>
        <end position="105"/>
    </location>
</feature>
<dbReference type="Proteomes" id="UP000319213">
    <property type="component" value="Unassembled WGS sequence"/>
</dbReference>
<evidence type="ECO:0000256" key="8">
    <source>
        <dbReference type="ARBA" id="ARBA00022989"/>
    </source>
</evidence>
<proteinExistence type="predicted"/>
<evidence type="ECO:0000256" key="4">
    <source>
        <dbReference type="ARBA" id="ARBA00022553"/>
    </source>
</evidence>
<dbReference type="Pfam" id="PF02518">
    <property type="entry name" value="HATPase_c"/>
    <property type="match status" value="1"/>
</dbReference>
<comment type="caution">
    <text evidence="15">The sequence shown here is derived from an EMBL/GenBank/DDBJ whole genome shotgun (WGS) entry which is preliminary data.</text>
</comment>
<dbReference type="CDD" id="cd00082">
    <property type="entry name" value="HisKA"/>
    <property type="match status" value="1"/>
</dbReference>
<evidence type="ECO:0000256" key="10">
    <source>
        <dbReference type="ARBA" id="ARBA00023136"/>
    </source>
</evidence>
<evidence type="ECO:0000256" key="5">
    <source>
        <dbReference type="ARBA" id="ARBA00022679"/>
    </source>
</evidence>
<dbReference type="GO" id="GO:0000155">
    <property type="term" value="F:phosphorelay sensor kinase activity"/>
    <property type="evidence" value="ECO:0007669"/>
    <property type="project" value="InterPro"/>
</dbReference>
<feature type="transmembrane region" description="Helical" evidence="12">
    <location>
        <begin position="135"/>
        <end position="154"/>
    </location>
</feature>
<evidence type="ECO:0000256" key="2">
    <source>
        <dbReference type="ARBA" id="ARBA00004236"/>
    </source>
</evidence>
<dbReference type="InterPro" id="IPR004358">
    <property type="entry name" value="Sig_transdc_His_kin-like_C"/>
</dbReference>
<dbReference type="InterPro" id="IPR003661">
    <property type="entry name" value="HisK_dim/P_dom"/>
</dbReference>
<evidence type="ECO:0000256" key="7">
    <source>
        <dbReference type="ARBA" id="ARBA00022777"/>
    </source>
</evidence>
<dbReference type="SUPFAM" id="SSF55874">
    <property type="entry name" value="ATPase domain of HSP90 chaperone/DNA topoisomerase II/histidine kinase"/>
    <property type="match status" value="1"/>
</dbReference>
<dbReference type="SUPFAM" id="SSF47384">
    <property type="entry name" value="Homodimeric domain of signal transducing histidine kinase"/>
    <property type="match status" value="1"/>
</dbReference>
<evidence type="ECO:0000256" key="3">
    <source>
        <dbReference type="ARBA" id="ARBA00012438"/>
    </source>
</evidence>
<dbReference type="InterPro" id="IPR036890">
    <property type="entry name" value="HATPase_C_sf"/>
</dbReference>
<evidence type="ECO:0000256" key="9">
    <source>
        <dbReference type="ARBA" id="ARBA00023012"/>
    </source>
</evidence>
<dbReference type="InterPro" id="IPR003594">
    <property type="entry name" value="HATPase_dom"/>
</dbReference>
<keyword evidence="4" id="KW-0597">Phosphoprotein</keyword>
<dbReference type="SMART" id="SM00388">
    <property type="entry name" value="HisKA"/>
    <property type="match status" value="1"/>
</dbReference>
<dbReference type="PROSITE" id="PS50109">
    <property type="entry name" value="HIS_KIN"/>
    <property type="match status" value="1"/>
</dbReference>
<feature type="domain" description="Histidine kinase" evidence="13">
    <location>
        <begin position="216"/>
        <end position="435"/>
    </location>
</feature>
<dbReference type="EC" id="2.7.13.3" evidence="3"/>
<gene>
    <name evidence="15" type="ORF">FHX40_4471</name>
</gene>
<keyword evidence="9" id="KW-0902">Two-component regulatory system</keyword>
<keyword evidence="11" id="KW-0175">Coiled coil</keyword>
<dbReference type="PROSITE" id="PS50885">
    <property type="entry name" value="HAMP"/>
    <property type="match status" value="1"/>
</dbReference>
<dbReference type="Pfam" id="PF00672">
    <property type="entry name" value="HAMP"/>
    <property type="match status" value="1"/>
</dbReference>
<evidence type="ECO:0000256" key="11">
    <source>
        <dbReference type="SAM" id="Coils"/>
    </source>
</evidence>
<dbReference type="InterPro" id="IPR050428">
    <property type="entry name" value="TCS_sensor_his_kinase"/>
</dbReference>
<feature type="domain" description="HAMP" evidence="14">
    <location>
        <begin position="156"/>
        <end position="208"/>
    </location>
</feature>